<evidence type="ECO:0000256" key="2">
    <source>
        <dbReference type="ARBA" id="ARBA00022692"/>
    </source>
</evidence>
<dbReference type="InterPro" id="IPR003599">
    <property type="entry name" value="Ig_sub"/>
</dbReference>
<keyword evidence="8" id="KW-1015">Disulfide bond</keyword>
<evidence type="ECO:0000256" key="7">
    <source>
        <dbReference type="ARBA" id="ARBA00023136"/>
    </source>
</evidence>
<dbReference type="InterPro" id="IPR043128">
    <property type="entry name" value="Rev_trsase/Diguanyl_cyclase"/>
</dbReference>
<keyword evidence="6" id="KW-1133">Transmembrane helix</keyword>
<dbReference type="AlphaFoldDB" id="A0A4Y2HW94"/>
<dbReference type="SUPFAM" id="SSF56672">
    <property type="entry name" value="DNA/RNA polymerases"/>
    <property type="match status" value="1"/>
</dbReference>
<dbReference type="Pfam" id="PF17921">
    <property type="entry name" value="Integrase_H2C2"/>
    <property type="match status" value="1"/>
</dbReference>
<dbReference type="OrthoDB" id="5985519at2759"/>
<keyword evidence="9" id="KW-0393">Immunoglobulin domain</keyword>
<dbReference type="InterPro" id="IPR041588">
    <property type="entry name" value="Integrase_H2C2"/>
</dbReference>
<dbReference type="PROSITE" id="PS50835">
    <property type="entry name" value="IG_LIKE"/>
    <property type="match status" value="1"/>
</dbReference>
<dbReference type="Gene3D" id="1.10.340.70">
    <property type="match status" value="1"/>
</dbReference>
<evidence type="ECO:0000256" key="1">
    <source>
        <dbReference type="ARBA" id="ARBA00004167"/>
    </source>
</evidence>
<keyword evidence="12" id="KW-1185">Reference proteome</keyword>
<dbReference type="Proteomes" id="UP000499080">
    <property type="component" value="Unassembled WGS sequence"/>
</dbReference>
<protein>
    <submittedName>
        <fullName evidence="11">Down syndrome cell adhesion molecule-like protein Dscam2</fullName>
    </submittedName>
</protein>
<dbReference type="GO" id="GO:0016020">
    <property type="term" value="C:membrane"/>
    <property type="evidence" value="ECO:0007669"/>
    <property type="project" value="UniProtKB-SubCell"/>
</dbReference>
<evidence type="ECO:0000256" key="9">
    <source>
        <dbReference type="ARBA" id="ARBA00023319"/>
    </source>
</evidence>
<proteinExistence type="predicted"/>
<dbReference type="PANTHER" id="PTHR38681:SF1">
    <property type="entry name" value="RETROVIRUS-RELATED POL POLYPROTEIN FROM TRANSPOSON 412-LIKE PROTEIN"/>
    <property type="match status" value="1"/>
</dbReference>
<dbReference type="EMBL" id="BGPR01002213">
    <property type="protein sequence ID" value="GBM69794.1"/>
    <property type="molecule type" value="Genomic_DNA"/>
</dbReference>
<keyword evidence="3" id="KW-0732">Signal</keyword>
<keyword evidence="5" id="KW-0130">Cell adhesion</keyword>
<dbReference type="Gene3D" id="2.60.40.10">
    <property type="entry name" value="Immunoglobulins"/>
    <property type="match status" value="1"/>
</dbReference>
<evidence type="ECO:0000256" key="8">
    <source>
        <dbReference type="ARBA" id="ARBA00023157"/>
    </source>
</evidence>
<dbReference type="Pfam" id="PF13927">
    <property type="entry name" value="Ig_3"/>
    <property type="match status" value="1"/>
</dbReference>
<gene>
    <name evidence="11" type="primary">Dscam2_46</name>
    <name evidence="11" type="ORF">AVEN_113717_1</name>
</gene>
<keyword evidence="7" id="KW-0472">Membrane</keyword>
<evidence type="ECO:0000259" key="10">
    <source>
        <dbReference type="PROSITE" id="PS50835"/>
    </source>
</evidence>
<dbReference type="SUPFAM" id="SSF48726">
    <property type="entry name" value="Immunoglobulin"/>
    <property type="match status" value="1"/>
</dbReference>
<dbReference type="InterPro" id="IPR007110">
    <property type="entry name" value="Ig-like_dom"/>
</dbReference>
<evidence type="ECO:0000256" key="4">
    <source>
        <dbReference type="ARBA" id="ARBA00022737"/>
    </source>
</evidence>
<dbReference type="Gene3D" id="3.30.70.270">
    <property type="match status" value="1"/>
</dbReference>
<evidence type="ECO:0000256" key="3">
    <source>
        <dbReference type="ARBA" id="ARBA00022729"/>
    </source>
</evidence>
<keyword evidence="2" id="KW-0812">Transmembrane</keyword>
<dbReference type="InterPro" id="IPR003598">
    <property type="entry name" value="Ig_sub2"/>
</dbReference>
<dbReference type="InterPro" id="IPR043502">
    <property type="entry name" value="DNA/RNA_pol_sf"/>
</dbReference>
<comment type="caution">
    <text evidence="11">The sequence shown here is derived from an EMBL/GenBank/DDBJ whole genome shotgun (WGS) entry which is preliminary data.</text>
</comment>
<dbReference type="InterPro" id="IPR036179">
    <property type="entry name" value="Ig-like_dom_sf"/>
</dbReference>
<dbReference type="SMART" id="SM00408">
    <property type="entry name" value="IGc2"/>
    <property type="match status" value="1"/>
</dbReference>
<comment type="subcellular location">
    <subcellularLocation>
        <location evidence="1">Membrane</location>
        <topology evidence="1">Single-pass membrane protein</topology>
    </subcellularLocation>
</comment>
<dbReference type="FunFam" id="2.60.40.10:FF:000017">
    <property type="entry name" value="Down syndrome cell adhesion molecule b"/>
    <property type="match status" value="1"/>
</dbReference>
<dbReference type="SMART" id="SM00409">
    <property type="entry name" value="IG"/>
    <property type="match status" value="1"/>
</dbReference>
<dbReference type="GO" id="GO:0071897">
    <property type="term" value="P:DNA biosynthetic process"/>
    <property type="evidence" value="ECO:0007669"/>
    <property type="project" value="UniProtKB-ARBA"/>
</dbReference>
<accession>A0A4Y2HW94</accession>
<organism evidence="11 12">
    <name type="scientific">Araneus ventricosus</name>
    <name type="common">Orbweaver spider</name>
    <name type="synonym">Epeira ventricosa</name>
    <dbReference type="NCBI Taxonomy" id="182803"/>
    <lineage>
        <taxon>Eukaryota</taxon>
        <taxon>Metazoa</taxon>
        <taxon>Ecdysozoa</taxon>
        <taxon>Arthropoda</taxon>
        <taxon>Chelicerata</taxon>
        <taxon>Arachnida</taxon>
        <taxon>Araneae</taxon>
        <taxon>Araneomorphae</taxon>
        <taxon>Entelegynae</taxon>
        <taxon>Araneoidea</taxon>
        <taxon>Araneidae</taxon>
        <taxon>Araneus</taxon>
    </lineage>
</organism>
<dbReference type="PANTHER" id="PTHR38681">
    <property type="entry name" value="RETROVIRUS-RELATED POL POLYPROTEIN FROM TRANSPOSON 412-LIKE PROTEIN-RELATED"/>
    <property type="match status" value="1"/>
</dbReference>
<dbReference type="GO" id="GO:0007155">
    <property type="term" value="P:cell adhesion"/>
    <property type="evidence" value="ECO:0007669"/>
    <property type="project" value="UniProtKB-KW"/>
</dbReference>
<dbReference type="InterPro" id="IPR041577">
    <property type="entry name" value="RT_RNaseH_2"/>
</dbReference>
<evidence type="ECO:0000313" key="12">
    <source>
        <dbReference type="Proteomes" id="UP000499080"/>
    </source>
</evidence>
<reference evidence="11 12" key="1">
    <citation type="journal article" date="2019" name="Sci. Rep.">
        <title>Orb-weaving spider Araneus ventricosus genome elucidates the spidroin gene catalogue.</title>
        <authorList>
            <person name="Kono N."/>
            <person name="Nakamura H."/>
            <person name="Ohtoshi R."/>
            <person name="Moran D.A.P."/>
            <person name="Shinohara A."/>
            <person name="Yoshida Y."/>
            <person name="Fujiwara M."/>
            <person name="Mori M."/>
            <person name="Tomita M."/>
            <person name="Arakawa K."/>
        </authorList>
    </citation>
    <scope>NUCLEOTIDE SEQUENCE [LARGE SCALE GENOMIC DNA]</scope>
</reference>
<dbReference type="Pfam" id="PF17919">
    <property type="entry name" value="RT_RNaseH_2"/>
    <property type="match status" value="1"/>
</dbReference>
<name>A0A4Y2HW94_ARAVE</name>
<feature type="domain" description="Ig-like" evidence="10">
    <location>
        <begin position="460"/>
        <end position="569"/>
    </location>
</feature>
<keyword evidence="4" id="KW-0677">Repeat</keyword>
<sequence>MLNFYRRFVLIASEMQRILYGLFKGKKKHDKTTIAWNEGAVEAFQTSKNSIAQAALLAHPNFEAKLSLVVDASNSGIAGTLQQTYLKNTQPLAFFSRKLTPAESSTDIRYISGIQNTVADAFSLIEEIGIPSEIDYEEIARAQVDDEELLTLQAANSNLVFKTISLEPRGTPLHCDVSTGNIRSYVPKAFRTIIINVIHSLAHSGAKATANAVKQRFIWTSLKKDCTEFCKWCIPCQKSKVSRHVKSPKCDFSLPAARFSHIHLDVVGPLPPSKGYRFNTTFGTTSTADIARHPYSKEDINASSAELVYRSNLRLPGQFLQDNSVKTEPSEFLDLLRQHFKDLRPVAASSYSSAQIFVYKQLVNCSHVFVRRDSVRRPIQQPYDGPFRVLQRKEKDYKIQVKDKPIWISINRLKPVFSFKEPGVSVSTCKSSASIPANKPSGSIPANEPSASITARASLPASSSSYTTRFGHLAAQFKLAFPEKTVRPGSFVSLICIANGNPAPQVKWTLDGIWTLSTRPGVLVSTYLSGSGDVISYVNITSADVTDSGVYSCTAFNEAGKAVHSRRLNVFGSLFIRPLNNLTALAGGVFKVLCPFGGYPFDSIIWKRGKTILHFSIISMLSFNWM</sequence>
<evidence type="ECO:0000256" key="6">
    <source>
        <dbReference type="ARBA" id="ARBA00022989"/>
    </source>
</evidence>
<dbReference type="InterPro" id="IPR013783">
    <property type="entry name" value="Ig-like_fold"/>
</dbReference>
<evidence type="ECO:0000313" key="11">
    <source>
        <dbReference type="EMBL" id="GBM69794.1"/>
    </source>
</evidence>
<evidence type="ECO:0000256" key="5">
    <source>
        <dbReference type="ARBA" id="ARBA00022889"/>
    </source>
</evidence>